<evidence type="ECO:0000313" key="13">
    <source>
        <dbReference type="EMBL" id="MBR7796837.1"/>
    </source>
</evidence>
<dbReference type="GO" id="GO:0008381">
    <property type="term" value="F:mechanosensitive monoatomic ion channel activity"/>
    <property type="evidence" value="ECO:0007669"/>
    <property type="project" value="InterPro"/>
</dbReference>
<dbReference type="Pfam" id="PF21082">
    <property type="entry name" value="MS_channel_3rd"/>
    <property type="match status" value="1"/>
</dbReference>
<dbReference type="FunFam" id="2.30.30.60:FF:000001">
    <property type="entry name" value="MscS Mechanosensitive ion channel"/>
    <property type="match status" value="1"/>
</dbReference>
<evidence type="ECO:0000256" key="4">
    <source>
        <dbReference type="ARBA" id="ARBA00022692"/>
    </source>
</evidence>
<feature type="domain" description="Mechanosensitive ion channel MscS" evidence="10">
    <location>
        <begin position="129"/>
        <end position="193"/>
    </location>
</feature>
<dbReference type="InterPro" id="IPR049142">
    <property type="entry name" value="MS_channel_1st"/>
</dbReference>
<proteinExistence type="inferred from homology"/>
<dbReference type="SUPFAM" id="SSF82861">
    <property type="entry name" value="Mechanosensitive channel protein MscS (YggB), transmembrane region"/>
    <property type="match status" value="1"/>
</dbReference>
<evidence type="ECO:0000256" key="1">
    <source>
        <dbReference type="ARBA" id="ARBA00004651"/>
    </source>
</evidence>
<evidence type="ECO:0000313" key="14">
    <source>
        <dbReference type="Proteomes" id="UP000675284"/>
    </source>
</evidence>
<dbReference type="SUPFAM" id="SSF82689">
    <property type="entry name" value="Mechanosensitive channel protein MscS (YggB), C-terminal domain"/>
    <property type="match status" value="1"/>
</dbReference>
<dbReference type="GO" id="GO:0005886">
    <property type="term" value="C:plasma membrane"/>
    <property type="evidence" value="ECO:0007669"/>
    <property type="project" value="UniProtKB-SubCell"/>
</dbReference>
<keyword evidence="14" id="KW-1185">Reference proteome</keyword>
<evidence type="ECO:0000259" key="12">
    <source>
        <dbReference type="Pfam" id="PF21088"/>
    </source>
</evidence>
<feature type="transmembrane region" description="Helical" evidence="9">
    <location>
        <begin position="107"/>
        <end position="127"/>
    </location>
</feature>
<feature type="domain" description="Mechanosensitive ion channel MscS C-terminal" evidence="11">
    <location>
        <begin position="201"/>
        <end position="284"/>
    </location>
</feature>
<dbReference type="Gene3D" id="1.10.287.1260">
    <property type="match status" value="1"/>
</dbReference>
<name>A0A941DWM8_9BACI</name>
<dbReference type="InterPro" id="IPR045276">
    <property type="entry name" value="YbiO_bact"/>
</dbReference>
<comment type="subcellular location">
    <subcellularLocation>
        <location evidence="1">Cell membrane</location>
        <topology evidence="1">Multi-pass membrane protein</topology>
    </subcellularLocation>
</comment>
<evidence type="ECO:0000256" key="9">
    <source>
        <dbReference type="SAM" id="Phobius"/>
    </source>
</evidence>
<feature type="compositionally biased region" description="Low complexity" evidence="8">
    <location>
        <begin position="307"/>
        <end position="319"/>
    </location>
</feature>
<dbReference type="Pfam" id="PF21088">
    <property type="entry name" value="MS_channel_1st"/>
    <property type="match status" value="1"/>
</dbReference>
<dbReference type="InterPro" id="IPR011066">
    <property type="entry name" value="MscS_channel_C_sf"/>
</dbReference>
<feature type="region of interest" description="Disordered" evidence="8">
    <location>
        <begin position="307"/>
        <end position="335"/>
    </location>
</feature>
<evidence type="ECO:0000256" key="5">
    <source>
        <dbReference type="ARBA" id="ARBA00022989"/>
    </source>
</evidence>
<dbReference type="FunFam" id="1.10.287.1260:FF:000005">
    <property type="entry name" value="Mechanosensitive ion channel family protein"/>
    <property type="match status" value="1"/>
</dbReference>
<dbReference type="PANTHER" id="PTHR30460:SF0">
    <property type="entry name" value="MODERATE CONDUCTANCE MECHANOSENSITIVE CHANNEL YBIO"/>
    <property type="match status" value="1"/>
</dbReference>
<evidence type="ECO:0000259" key="11">
    <source>
        <dbReference type="Pfam" id="PF21082"/>
    </source>
</evidence>
<feature type="domain" description="Mechanosensitive ion channel transmembrane helices 2/3" evidence="12">
    <location>
        <begin position="88"/>
        <end position="128"/>
    </location>
</feature>
<dbReference type="InterPro" id="IPR006685">
    <property type="entry name" value="MscS_channel_2nd"/>
</dbReference>
<dbReference type="Gene3D" id="2.30.30.60">
    <property type="match status" value="1"/>
</dbReference>
<dbReference type="PANTHER" id="PTHR30460">
    <property type="entry name" value="MODERATE CONDUCTANCE MECHANOSENSITIVE CHANNEL YBIO"/>
    <property type="match status" value="1"/>
</dbReference>
<dbReference type="InterPro" id="IPR010920">
    <property type="entry name" value="LSM_dom_sf"/>
</dbReference>
<evidence type="ECO:0000259" key="10">
    <source>
        <dbReference type="Pfam" id="PF00924"/>
    </source>
</evidence>
<evidence type="ECO:0000256" key="7">
    <source>
        <dbReference type="ARBA" id="ARBA00059688"/>
    </source>
</evidence>
<comment type="similarity">
    <text evidence="2">Belongs to the MscS (TC 1.A.23) family.</text>
</comment>
<comment type="caution">
    <text evidence="13">The sequence shown here is derived from an EMBL/GenBank/DDBJ whole genome shotgun (WGS) entry which is preliminary data.</text>
</comment>
<protein>
    <submittedName>
        <fullName evidence="13">Mechanosensitive ion channel family protein</fullName>
    </submittedName>
</protein>
<evidence type="ECO:0000256" key="6">
    <source>
        <dbReference type="ARBA" id="ARBA00023136"/>
    </source>
</evidence>
<feature type="transmembrane region" description="Helical" evidence="9">
    <location>
        <begin position="29"/>
        <end position="51"/>
    </location>
</feature>
<dbReference type="InterPro" id="IPR011014">
    <property type="entry name" value="MscS_channel_TM-2"/>
</dbReference>
<dbReference type="EMBL" id="JAGSOT010000035">
    <property type="protein sequence ID" value="MBR7796837.1"/>
    <property type="molecule type" value="Genomic_DNA"/>
</dbReference>
<feature type="compositionally biased region" description="Polar residues" evidence="8">
    <location>
        <begin position="320"/>
        <end position="335"/>
    </location>
</feature>
<reference evidence="13" key="1">
    <citation type="submission" date="2021-04" db="EMBL/GenBank/DDBJ databases">
        <title>Isolation and polyphasic classification of algal microorganism.</title>
        <authorList>
            <person name="Wang S."/>
        </authorList>
    </citation>
    <scope>NUCLEOTIDE SEQUENCE</scope>
    <source>
        <strain evidence="13">720a</strain>
    </source>
</reference>
<dbReference type="Gene3D" id="3.30.70.100">
    <property type="match status" value="1"/>
</dbReference>
<keyword evidence="6 9" id="KW-0472">Membrane</keyword>
<organism evidence="13 14">
    <name type="scientific">Virgibacillus salarius</name>
    <dbReference type="NCBI Taxonomy" id="447199"/>
    <lineage>
        <taxon>Bacteria</taxon>
        <taxon>Bacillati</taxon>
        <taxon>Bacillota</taxon>
        <taxon>Bacilli</taxon>
        <taxon>Bacillales</taxon>
        <taxon>Bacillaceae</taxon>
        <taxon>Virgibacillus</taxon>
    </lineage>
</organism>
<dbReference type="InterPro" id="IPR049278">
    <property type="entry name" value="MS_channel_C"/>
</dbReference>
<keyword evidence="3" id="KW-1003">Cell membrane</keyword>
<sequence length="335" mass="37770">MDKEEVSKEINNFSDELSKFWDYITGADFWLAIGLGVLRILVILLLAYIIVRVTRKVVDRLFKRRENGPIRITERRENTLKKLIKSTITYVVYFIAFIMILDNVLGFQVGALLAGAGVAGLAIGFGAQNLVRDIISGFFIIFEDQFSVGDYVGVAGIEGTVEEIGLRTTKVLSWTGEMHILPNGNVTQVINYSIHNGLAIVDINVPYESSVDDAEKIINDVAVTLPDKYDFLVGVPEIIGVQNLEASYFVIRVIADTLPGFQWAGERNIRKEMQDKLYKAGIEIPAPRIVMYSREQKDNILNRDKSQLQQTQTNRNQLNYEESGNSQTEQTPERE</sequence>
<accession>A0A941DWM8</accession>
<gene>
    <name evidence="13" type="ORF">KCX74_12375</name>
</gene>
<feature type="transmembrane region" description="Helical" evidence="9">
    <location>
        <begin position="83"/>
        <end position="101"/>
    </location>
</feature>
<dbReference type="RefSeq" id="WP_121604236.1">
    <property type="nucleotide sequence ID" value="NZ_JAGSOT010000035.1"/>
</dbReference>
<keyword evidence="4 9" id="KW-0812">Transmembrane</keyword>
<dbReference type="AlphaFoldDB" id="A0A941DWM8"/>
<dbReference type="Pfam" id="PF00924">
    <property type="entry name" value="MS_channel_2nd"/>
    <property type="match status" value="1"/>
</dbReference>
<evidence type="ECO:0000256" key="3">
    <source>
        <dbReference type="ARBA" id="ARBA00022475"/>
    </source>
</evidence>
<comment type="function">
    <text evidence="7">May play a role in resistance to osmotic downshock.</text>
</comment>
<dbReference type="Proteomes" id="UP000675284">
    <property type="component" value="Unassembled WGS sequence"/>
</dbReference>
<dbReference type="SUPFAM" id="SSF50182">
    <property type="entry name" value="Sm-like ribonucleoproteins"/>
    <property type="match status" value="1"/>
</dbReference>
<keyword evidence="5 9" id="KW-1133">Transmembrane helix</keyword>
<evidence type="ECO:0000256" key="2">
    <source>
        <dbReference type="ARBA" id="ARBA00008017"/>
    </source>
</evidence>
<dbReference type="InterPro" id="IPR023408">
    <property type="entry name" value="MscS_beta-dom_sf"/>
</dbReference>
<evidence type="ECO:0000256" key="8">
    <source>
        <dbReference type="SAM" id="MobiDB-lite"/>
    </source>
</evidence>